<dbReference type="Proteomes" id="UP000075578">
    <property type="component" value="Unassembled WGS sequence"/>
</dbReference>
<sequence>MELKELIGKPVQCEDGYIRVLNGLKITMVNKDSKDIAMDTIIYRTYIEKTNKKWWSDKSETWTTHLYEKLKTLLESGTVVDKEVMPDVYKNLEKLK</sequence>
<proteinExistence type="predicted"/>
<name>A0A150IJF6_9EURY</name>
<protein>
    <submittedName>
        <fullName evidence="1">Uncharacterized protein</fullName>
    </submittedName>
</protein>
<comment type="caution">
    <text evidence="1">The sequence shown here is derived from an EMBL/GenBank/DDBJ whole genome shotgun (WGS) entry which is preliminary data.</text>
</comment>
<organism evidence="1 2">
    <name type="scientific">Candidatus Methanofastidiosum methylothiophilum</name>
    <dbReference type="NCBI Taxonomy" id="1705564"/>
    <lineage>
        <taxon>Archaea</taxon>
        <taxon>Methanobacteriati</taxon>
        <taxon>Methanobacteriota</taxon>
        <taxon>Stenosarchaea group</taxon>
        <taxon>Candidatus Methanofastidiosia</taxon>
        <taxon>Candidatus Methanofastidiosales</taxon>
        <taxon>Candidatus Methanofastidiosaceae</taxon>
        <taxon>Candidatus Methanofastidiosum</taxon>
    </lineage>
</organism>
<dbReference type="AlphaFoldDB" id="A0A150IJF6"/>
<gene>
    <name evidence="1" type="ORF">AMQ74_01919</name>
</gene>
<evidence type="ECO:0000313" key="2">
    <source>
        <dbReference type="Proteomes" id="UP000075578"/>
    </source>
</evidence>
<accession>A0A150IJF6</accession>
<dbReference type="EMBL" id="LNGD01000254">
    <property type="protein sequence ID" value="KYC45042.1"/>
    <property type="molecule type" value="Genomic_DNA"/>
</dbReference>
<evidence type="ECO:0000313" key="1">
    <source>
        <dbReference type="EMBL" id="KYC45042.1"/>
    </source>
</evidence>
<reference evidence="1 2" key="1">
    <citation type="journal article" date="2016" name="ISME J.">
        <title>Chasing the elusive Euryarchaeota class WSA2: genomes reveal a uniquely fastidious methyl-reducing methanogen.</title>
        <authorList>
            <person name="Nobu M.K."/>
            <person name="Narihiro T."/>
            <person name="Kuroda K."/>
            <person name="Mei R."/>
            <person name="Liu W.T."/>
        </authorList>
    </citation>
    <scope>NUCLEOTIDE SEQUENCE [LARGE SCALE GENOMIC DNA]</scope>
    <source>
        <strain evidence="1">U1lsi0528_Bin089</strain>
    </source>
</reference>